<proteinExistence type="predicted"/>
<gene>
    <name evidence="5" type="ORF">IAB37_05830</name>
</gene>
<accession>A0A9D1J529</accession>
<reference evidence="5" key="1">
    <citation type="submission" date="2020-10" db="EMBL/GenBank/DDBJ databases">
        <authorList>
            <person name="Gilroy R."/>
        </authorList>
    </citation>
    <scope>NUCLEOTIDE SEQUENCE</scope>
    <source>
        <strain evidence="5">CHK189-12415</strain>
    </source>
</reference>
<dbReference type="InterPro" id="IPR017853">
    <property type="entry name" value="GH"/>
</dbReference>
<evidence type="ECO:0000256" key="1">
    <source>
        <dbReference type="ARBA" id="ARBA00022801"/>
    </source>
</evidence>
<keyword evidence="2" id="KW-0326">Glycosidase</keyword>
<dbReference type="GO" id="GO:0004565">
    <property type="term" value="F:beta-galactosidase activity"/>
    <property type="evidence" value="ECO:0007669"/>
    <property type="project" value="InterPro"/>
</dbReference>
<dbReference type="GO" id="GO:0005975">
    <property type="term" value="P:carbohydrate metabolic process"/>
    <property type="evidence" value="ECO:0007669"/>
    <property type="project" value="InterPro"/>
</dbReference>
<dbReference type="EMBL" id="DVHA01000185">
    <property type="protein sequence ID" value="HIR61075.1"/>
    <property type="molecule type" value="Genomic_DNA"/>
</dbReference>
<dbReference type="GO" id="GO:0009341">
    <property type="term" value="C:beta-galactosidase complex"/>
    <property type="evidence" value="ECO:0007669"/>
    <property type="project" value="InterPro"/>
</dbReference>
<feature type="domain" description="DUF5597" evidence="4">
    <location>
        <begin position="381"/>
        <end position="509"/>
    </location>
</feature>
<dbReference type="Pfam" id="PF18120">
    <property type="entry name" value="DUF5597"/>
    <property type="match status" value="1"/>
</dbReference>
<sequence length="526" mass="57592">MNSKKEIPQIKKDKNGQATWLVDGKPYIALAGEIHNSSSSSLQYMDEQVWPALRPLHLNTVILPVAWESVEPEEGKFDFSLPDGLIAAAKREQVRLVLLWFGLWKNGLSSYIPGWAKKASSGVSARFFRARDAFGRPLDCISPFCSDAVAADAAAFRALMLHLAEADPDRTVIAVQVENEIGILGADRDFCSAANRAFAQPVPQPVADWFGVRGSWEEAFGRDGAEMMMAWQYGSAVEQIASQGKSVYPLPLYVNAWLQQHPDRPGKYPCGGPVAKMRDIWRLAAPSVDCFAPDIYVNAYREVCDEYAAAGNPLFIPEVRATKDSASFLFYAVGKHNALCFAPFGIEDLCGKRRDEMGADLLQTLNIGAGAFDGAGAGERLAAAYEMVGNMQEIIREAHEGGKIHAFLEYNDAGVTIPLGKYDALISYTGASASFFSGPGTKDRSVAGGFIIERSEDEFLICGSGFSVQFLPKPGVQAVAGVLRKEEGRYQGGVWIPGRVLNGDEGYFIRLSDFPQVQRVWMYTYC</sequence>
<comment type="caution">
    <text evidence="5">The sequence shown here is derived from an EMBL/GenBank/DDBJ whole genome shotgun (WGS) entry which is preliminary data.</text>
</comment>
<dbReference type="SUPFAM" id="SSF51445">
    <property type="entry name" value="(Trans)glycosidases"/>
    <property type="match status" value="1"/>
</dbReference>
<name>A0A9D1J529_9FIRM</name>
<dbReference type="AlphaFoldDB" id="A0A9D1J529"/>
<evidence type="ECO:0000313" key="5">
    <source>
        <dbReference type="EMBL" id="HIR61075.1"/>
    </source>
</evidence>
<evidence type="ECO:0000313" key="6">
    <source>
        <dbReference type="Proteomes" id="UP000824241"/>
    </source>
</evidence>
<dbReference type="Proteomes" id="UP000824241">
    <property type="component" value="Unassembled WGS sequence"/>
</dbReference>
<dbReference type="Pfam" id="PF02449">
    <property type="entry name" value="Glyco_hydro_42"/>
    <property type="match status" value="1"/>
</dbReference>
<dbReference type="Gene3D" id="3.20.20.80">
    <property type="entry name" value="Glycosidases"/>
    <property type="match status" value="1"/>
</dbReference>
<organism evidence="5 6">
    <name type="scientific">Candidatus Faecivivens stercoravium</name>
    <dbReference type="NCBI Taxonomy" id="2840803"/>
    <lineage>
        <taxon>Bacteria</taxon>
        <taxon>Bacillati</taxon>
        <taxon>Bacillota</taxon>
        <taxon>Clostridia</taxon>
        <taxon>Eubacteriales</taxon>
        <taxon>Oscillospiraceae</taxon>
        <taxon>Oscillospiraceae incertae sedis</taxon>
        <taxon>Candidatus Faecivivens</taxon>
    </lineage>
</organism>
<evidence type="ECO:0000259" key="4">
    <source>
        <dbReference type="Pfam" id="PF18120"/>
    </source>
</evidence>
<reference evidence="5" key="2">
    <citation type="journal article" date="2021" name="PeerJ">
        <title>Extensive microbial diversity within the chicken gut microbiome revealed by metagenomics and culture.</title>
        <authorList>
            <person name="Gilroy R."/>
            <person name="Ravi A."/>
            <person name="Getino M."/>
            <person name="Pursley I."/>
            <person name="Horton D.L."/>
            <person name="Alikhan N.F."/>
            <person name="Baker D."/>
            <person name="Gharbi K."/>
            <person name="Hall N."/>
            <person name="Watson M."/>
            <person name="Adriaenssens E.M."/>
            <person name="Foster-Nyarko E."/>
            <person name="Jarju S."/>
            <person name="Secka A."/>
            <person name="Antonio M."/>
            <person name="Oren A."/>
            <person name="Chaudhuri R.R."/>
            <person name="La Ragione R."/>
            <person name="Hildebrand F."/>
            <person name="Pallen M.J."/>
        </authorList>
    </citation>
    <scope>NUCLEOTIDE SEQUENCE</scope>
    <source>
        <strain evidence="5">CHK189-12415</strain>
    </source>
</reference>
<feature type="domain" description="Glycoside hydrolase family 42 N-terminal" evidence="3">
    <location>
        <begin position="57"/>
        <end position="199"/>
    </location>
</feature>
<dbReference type="InterPro" id="IPR013529">
    <property type="entry name" value="Glyco_hydro_42_N"/>
</dbReference>
<dbReference type="Gene3D" id="2.60.220.20">
    <property type="entry name" value="putative beta-Galactosidase from caulobacter crescentus"/>
    <property type="match status" value="1"/>
</dbReference>
<dbReference type="InterPro" id="IPR040719">
    <property type="entry name" value="DUF5597"/>
</dbReference>
<evidence type="ECO:0000256" key="2">
    <source>
        <dbReference type="ARBA" id="ARBA00023295"/>
    </source>
</evidence>
<protein>
    <submittedName>
        <fullName evidence="5">DUF5597 domain-containing protein</fullName>
    </submittedName>
</protein>
<evidence type="ECO:0000259" key="3">
    <source>
        <dbReference type="Pfam" id="PF02449"/>
    </source>
</evidence>
<keyword evidence="1" id="KW-0378">Hydrolase</keyword>